<protein>
    <submittedName>
        <fullName evidence="5">PucR family transcriptional regulator</fullName>
    </submittedName>
</protein>
<feature type="domain" description="PucR C-terminal helix-turn-helix" evidence="3">
    <location>
        <begin position="485"/>
        <end position="542"/>
    </location>
</feature>
<dbReference type="PANTHER" id="PTHR33744:SF1">
    <property type="entry name" value="DNA-BINDING TRANSCRIPTIONAL ACTIVATOR ADER"/>
    <property type="match status" value="1"/>
</dbReference>
<accession>A0ABW5SIS4</accession>
<dbReference type="PANTHER" id="PTHR33744">
    <property type="entry name" value="CARBOHYDRATE DIACID REGULATOR"/>
    <property type="match status" value="1"/>
</dbReference>
<proteinExistence type="inferred from homology"/>
<name>A0ABW5SIS4_9BACL</name>
<reference evidence="6" key="1">
    <citation type="journal article" date="2019" name="Int. J. Syst. Evol. Microbiol.">
        <title>The Global Catalogue of Microorganisms (GCM) 10K type strain sequencing project: providing services to taxonomists for standard genome sequencing and annotation.</title>
        <authorList>
            <consortium name="The Broad Institute Genomics Platform"/>
            <consortium name="The Broad Institute Genome Sequencing Center for Infectious Disease"/>
            <person name="Wu L."/>
            <person name="Ma J."/>
        </authorList>
    </citation>
    <scope>NUCLEOTIDE SEQUENCE [LARGE SCALE GENOMIC DNA]</scope>
    <source>
        <strain evidence="6">KCTC 33849</strain>
    </source>
</reference>
<comment type="similarity">
    <text evidence="1">Belongs to the CdaR family.</text>
</comment>
<feature type="domain" description="Purine catabolism PurC-like" evidence="2">
    <location>
        <begin position="18"/>
        <end position="136"/>
    </location>
</feature>
<evidence type="ECO:0000259" key="3">
    <source>
        <dbReference type="Pfam" id="PF13556"/>
    </source>
</evidence>
<gene>
    <name evidence="5" type="ORF">ACFSVM_00995</name>
</gene>
<comment type="caution">
    <text evidence="5">The sequence shown here is derived from an EMBL/GenBank/DDBJ whole genome shotgun (WGS) entry which is preliminary data.</text>
</comment>
<dbReference type="Gene3D" id="1.10.10.2840">
    <property type="entry name" value="PucR C-terminal helix-turn-helix domain"/>
    <property type="match status" value="1"/>
</dbReference>
<evidence type="ECO:0000256" key="1">
    <source>
        <dbReference type="ARBA" id="ARBA00006754"/>
    </source>
</evidence>
<keyword evidence="6" id="KW-1185">Reference proteome</keyword>
<dbReference type="InterPro" id="IPR042070">
    <property type="entry name" value="PucR_C-HTH_sf"/>
</dbReference>
<evidence type="ECO:0000313" key="6">
    <source>
        <dbReference type="Proteomes" id="UP001597540"/>
    </source>
</evidence>
<dbReference type="InterPro" id="IPR051448">
    <property type="entry name" value="CdaR-like_regulators"/>
</dbReference>
<dbReference type="Proteomes" id="UP001597540">
    <property type="component" value="Unassembled WGS sequence"/>
</dbReference>
<sequence>MTYPTIPLLEDAEFTCADILELSHLKGIRLRAGADGLHHPITRVNVMEVPDITDWVKAGEFLMTTGYPFRDNPSMLTDMIPQLVNKGVAALGVKTKRFLDDIPEETLKLGDEYNLPIFELPPHTVFSDVQRETMERVLAQETKMLIKLNNYVQQMSKLVLNGSSLHELIAYLESILHRPTVLFDESRRMYSSDTADEMAANSDMEPYTFWMKQLESLTSASRADAQEAPVRLTPVHGSGNNHSASVLLTAEKHVPHSELDTLILERAGMLIGMELSTIRMREEIEYKYLDQFLQDWLLGRIPLESDIRMRAEASGIIFPPSQKLSVILARPLGSHPGEEQLKQAVMKLRTAVRSEGRGRDTVDIQAVVIRNELLFIVPESSEAIAVRLVTGEISRLFQGHNDPPFSLCIGKPVSSLELIHESYKEVIKIAFISRLVGIDKPSVSMEELGIYRLLYLLSDEKDACLFRDTYIAPLIEYDSKHSASLLLTARTYLEHNMNAKKTAAALYTHYNTITHRLERIKELLNIDFDHADDRLQLEIAIKLHFMRQD</sequence>
<evidence type="ECO:0000313" key="5">
    <source>
        <dbReference type="EMBL" id="MFD2699032.1"/>
    </source>
</evidence>
<dbReference type="EMBL" id="JBHUMJ010000002">
    <property type="protein sequence ID" value="MFD2699032.1"/>
    <property type="molecule type" value="Genomic_DNA"/>
</dbReference>
<dbReference type="InterPro" id="IPR041522">
    <property type="entry name" value="CdaR_GGDEF"/>
</dbReference>
<dbReference type="RefSeq" id="WP_379259933.1">
    <property type="nucleotide sequence ID" value="NZ_JBHUMJ010000002.1"/>
</dbReference>
<dbReference type="Pfam" id="PF07905">
    <property type="entry name" value="PucR"/>
    <property type="match status" value="1"/>
</dbReference>
<dbReference type="InterPro" id="IPR025736">
    <property type="entry name" value="PucR_C-HTH_dom"/>
</dbReference>
<evidence type="ECO:0000259" key="4">
    <source>
        <dbReference type="Pfam" id="PF17853"/>
    </source>
</evidence>
<organism evidence="5 6">
    <name type="scientific">Paenibacillus shunpengii</name>
    <dbReference type="NCBI Taxonomy" id="2054424"/>
    <lineage>
        <taxon>Bacteria</taxon>
        <taxon>Bacillati</taxon>
        <taxon>Bacillota</taxon>
        <taxon>Bacilli</taxon>
        <taxon>Bacillales</taxon>
        <taxon>Paenibacillaceae</taxon>
        <taxon>Paenibacillus</taxon>
    </lineage>
</organism>
<feature type="domain" description="CdaR GGDEF-like" evidence="4">
    <location>
        <begin position="304"/>
        <end position="425"/>
    </location>
</feature>
<dbReference type="Pfam" id="PF13556">
    <property type="entry name" value="HTH_30"/>
    <property type="match status" value="1"/>
</dbReference>
<dbReference type="Pfam" id="PF17853">
    <property type="entry name" value="GGDEF_2"/>
    <property type="match status" value="1"/>
</dbReference>
<dbReference type="InterPro" id="IPR012914">
    <property type="entry name" value="PucR_dom"/>
</dbReference>
<evidence type="ECO:0000259" key="2">
    <source>
        <dbReference type="Pfam" id="PF07905"/>
    </source>
</evidence>